<dbReference type="Gene3D" id="3.10.129.10">
    <property type="entry name" value="Hotdog Thioesterase"/>
    <property type="match status" value="1"/>
</dbReference>
<sequence length="133" mass="14765">MQKDYLHKIEVFENYQLVTFDYGHVVVRSDIVLSSLNYYGQAHGGYLFAMCDQISGLTAISTGYDAVTLQANINYLKAGNLGDQLTIEGTCSHDGRSTKVIDVLIKNQAEDLLAKACFTMYVTGEHQEDVSDQ</sequence>
<keyword evidence="1 3" id="KW-0378">Hydrolase</keyword>
<keyword evidence="4" id="KW-1185">Reference proteome</keyword>
<dbReference type="InterPro" id="IPR029069">
    <property type="entry name" value="HotDog_dom_sf"/>
</dbReference>
<name>A0A380JEN8_STRDO</name>
<dbReference type="InterPro" id="IPR006683">
    <property type="entry name" value="Thioestr_dom"/>
</dbReference>
<evidence type="ECO:0000256" key="1">
    <source>
        <dbReference type="ARBA" id="ARBA00022801"/>
    </source>
</evidence>
<gene>
    <name evidence="3" type="primary">paaI</name>
    <name evidence="3" type="ORF">NCTC11391_01179</name>
</gene>
<feature type="domain" description="Thioesterase" evidence="2">
    <location>
        <begin position="40"/>
        <end position="112"/>
    </location>
</feature>
<organism evidence="3 4">
    <name type="scientific">Streptococcus downei MFe28</name>
    <dbReference type="NCBI Taxonomy" id="764290"/>
    <lineage>
        <taxon>Bacteria</taxon>
        <taxon>Bacillati</taxon>
        <taxon>Bacillota</taxon>
        <taxon>Bacilli</taxon>
        <taxon>Lactobacillales</taxon>
        <taxon>Streptococcaceae</taxon>
        <taxon>Streptococcus</taxon>
    </lineage>
</organism>
<dbReference type="InterPro" id="IPR003736">
    <property type="entry name" value="PAAI_dom"/>
</dbReference>
<evidence type="ECO:0000313" key="3">
    <source>
        <dbReference type="EMBL" id="SUN36134.1"/>
    </source>
</evidence>
<dbReference type="SUPFAM" id="SSF54637">
    <property type="entry name" value="Thioesterase/thiol ester dehydrase-isomerase"/>
    <property type="match status" value="1"/>
</dbReference>
<dbReference type="EMBL" id="UHFA01000002">
    <property type="protein sequence ID" value="SUN36134.1"/>
    <property type="molecule type" value="Genomic_DNA"/>
</dbReference>
<dbReference type="RefSeq" id="WP_019784384.1">
    <property type="nucleotide sequence ID" value="NZ_UHFA01000002.1"/>
</dbReference>
<accession>A0A380JEN8</accession>
<dbReference type="EC" id="3.1.2.-" evidence="3"/>
<evidence type="ECO:0000259" key="2">
    <source>
        <dbReference type="Pfam" id="PF03061"/>
    </source>
</evidence>
<dbReference type="PANTHER" id="PTHR42856">
    <property type="entry name" value="ACYL-COENZYME A THIOESTERASE PAAI"/>
    <property type="match status" value="1"/>
</dbReference>
<dbReference type="CDD" id="cd03443">
    <property type="entry name" value="PaaI_thioesterase"/>
    <property type="match status" value="1"/>
</dbReference>
<dbReference type="InterPro" id="IPR052723">
    <property type="entry name" value="Acyl-CoA_thioesterase_PaaI"/>
</dbReference>
<dbReference type="Pfam" id="PF03061">
    <property type="entry name" value="4HBT"/>
    <property type="match status" value="1"/>
</dbReference>
<protein>
    <submittedName>
        <fullName evidence="3">Thioesterase family protein</fullName>
        <ecNumber evidence="3">3.1.2.-</ecNumber>
    </submittedName>
</protein>
<evidence type="ECO:0000313" key="4">
    <source>
        <dbReference type="Proteomes" id="UP000254082"/>
    </source>
</evidence>
<dbReference type="AlphaFoldDB" id="A0A380JEN8"/>
<dbReference type="NCBIfam" id="TIGR00369">
    <property type="entry name" value="unchar_dom_1"/>
    <property type="match status" value="1"/>
</dbReference>
<dbReference type="OrthoDB" id="2139465at2"/>
<dbReference type="Proteomes" id="UP000254082">
    <property type="component" value="Unassembled WGS sequence"/>
</dbReference>
<proteinExistence type="predicted"/>
<reference evidence="3 4" key="1">
    <citation type="submission" date="2018-06" db="EMBL/GenBank/DDBJ databases">
        <authorList>
            <consortium name="Pathogen Informatics"/>
            <person name="Doyle S."/>
        </authorList>
    </citation>
    <scope>NUCLEOTIDE SEQUENCE [LARGE SCALE GENOMIC DNA]</scope>
    <source>
        <strain evidence="4">NCTC 11391</strain>
    </source>
</reference>
<dbReference type="PANTHER" id="PTHR42856:SF1">
    <property type="entry name" value="ACYL-COENZYME A THIOESTERASE PAAI"/>
    <property type="match status" value="1"/>
</dbReference>
<dbReference type="GO" id="GO:0016289">
    <property type="term" value="F:acyl-CoA hydrolase activity"/>
    <property type="evidence" value="ECO:0007669"/>
    <property type="project" value="UniProtKB-ARBA"/>
</dbReference>